<proteinExistence type="predicted"/>
<feature type="chain" id="PRO_5011689859" evidence="1">
    <location>
        <begin position="42"/>
        <end position="255"/>
    </location>
</feature>
<keyword evidence="1" id="KW-0732">Signal</keyword>
<feature type="signal peptide" evidence="1">
    <location>
        <begin position="1"/>
        <end position="41"/>
    </location>
</feature>
<sequence length="255" mass="27909">MKLRCCSPHPLQAAATYARRLLRCAAPLALAALCCPAPAMAAFDDWQFQLQATTDRINRGLDQSDGKPSVGAEVSWYPGPGLFANASVSPVRFFDGAPLGAEFIANAGYSWRWAADWSLQAMLSHYQFAREPMASHFEYDEFALAGSWRDCLFASVTASPDTTYDLAPRSRAFSYNLGTHLPLPAGFSAIAGIGYYDLSASLGAGFTYGDVGLAYQYQAVQFELSYVGTHGPERLESMLGSMLVHRWVAQVSWRF</sequence>
<dbReference type="Proteomes" id="UP000199706">
    <property type="component" value="Unassembled WGS sequence"/>
</dbReference>
<organism evidence="2 3">
    <name type="scientific">Paraburkholderia phenazinium</name>
    <dbReference type="NCBI Taxonomy" id="60549"/>
    <lineage>
        <taxon>Bacteria</taxon>
        <taxon>Pseudomonadati</taxon>
        <taxon>Pseudomonadota</taxon>
        <taxon>Betaproteobacteria</taxon>
        <taxon>Burkholderiales</taxon>
        <taxon>Burkholderiaceae</taxon>
        <taxon>Paraburkholderia</taxon>
    </lineage>
</organism>
<accession>A0A1G8KC33</accession>
<dbReference type="AlphaFoldDB" id="A0A1G8KC33"/>
<gene>
    <name evidence="2" type="ORF">SAMN05216466_12250</name>
</gene>
<dbReference type="EMBL" id="FNCJ01000022">
    <property type="protein sequence ID" value="SDI40420.1"/>
    <property type="molecule type" value="Genomic_DNA"/>
</dbReference>
<name>A0A1G8KC33_9BURK</name>
<evidence type="ECO:0000313" key="3">
    <source>
        <dbReference type="Proteomes" id="UP000199706"/>
    </source>
</evidence>
<reference evidence="2 3" key="1">
    <citation type="submission" date="2016-10" db="EMBL/GenBank/DDBJ databases">
        <authorList>
            <person name="de Groot N.N."/>
        </authorList>
    </citation>
    <scope>NUCLEOTIDE SEQUENCE [LARGE SCALE GENOMIC DNA]</scope>
    <source>
        <strain evidence="2 3">LMG 2247</strain>
    </source>
</reference>
<protein>
    <submittedName>
        <fullName evidence="2">Uncharacterized protein</fullName>
    </submittedName>
</protein>
<evidence type="ECO:0000313" key="2">
    <source>
        <dbReference type="EMBL" id="SDI40420.1"/>
    </source>
</evidence>
<evidence type="ECO:0000256" key="1">
    <source>
        <dbReference type="SAM" id="SignalP"/>
    </source>
</evidence>